<accession>A0ABQ9GC57</accession>
<evidence type="ECO:0000313" key="4">
    <source>
        <dbReference type="EMBL" id="KAJ8869067.1"/>
    </source>
</evidence>
<dbReference type="EMBL" id="JARBHB010000014">
    <property type="protein sequence ID" value="KAJ8869067.1"/>
    <property type="molecule type" value="Genomic_DNA"/>
</dbReference>
<evidence type="ECO:0000313" key="5">
    <source>
        <dbReference type="Proteomes" id="UP001159363"/>
    </source>
</evidence>
<keyword evidence="2" id="KW-0294">Fucose metabolism</keyword>
<organism evidence="4 5">
    <name type="scientific">Dryococelus australis</name>
    <dbReference type="NCBI Taxonomy" id="614101"/>
    <lineage>
        <taxon>Eukaryota</taxon>
        <taxon>Metazoa</taxon>
        <taxon>Ecdysozoa</taxon>
        <taxon>Arthropoda</taxon>
        <taxon>Hexapoda</taxon>
        <taxon>Insecta</taxon>
        <taxon>Pterygota</taxon>
        <taxon>Neoptera</taxon>
        <taxon>Polyneoptera</taxon>
        <taxon>Phasmatodea</taxon>
        <taxon>Verophasmatodea</taxon>
        <taxon>Anareolatae</taxon>
        <taxon>Phasmatidae</taxon>
        <taxon>Eurycanthinae</taxon>
        <taxon>Dryococelus</taxon>
    </lineage>
</organism>
<gene>
    <name evidence="4" type="ORF">PR048_030628</name>
</gene>
<keyword evidence="1" id="KW-0808">Transferase</keyword>
<proteinExistence type="predicted"/>
<dbReference type="PANTHER" id="PTHR13398">
    <property type="entry name" value="GDP-FUCOSE PROTEIN O-FUCOSYLTRANSFERASE 2"/>
    <property type="match status" value="1"/>
</dbReference>
<dbReference type="Proteomes" id="UP001159363">
    <property type="component" value="Chromosome 13"/>
</dbReference>
<dbReference type="Gene3D" id="3.40.50.11350">
    <property type="match status" value="1"/>
</dbReference>
<sequence>MWVLARPLPGQNLIHRTVRPNLDSEFEELKSHLVEYEVYHYKPSANVKKRYKDGGIAIIDQIICSHARHVEQSFTVSKIFFCLTLHRFFVGTYESTFSFRIQEEREILGFPPDTTFNRLCGDEHKTCSKPSVWRIVF</sequence>
<protein>
    <submittedName>
        <fullName evidence="4">Uncharacterized protein</fullName>
    </submittedName>
</protein>
<dbReference type="PANTHER" id="PTHR13398:SF0">
    <property type="entry name" value="GDP-FUCOSE PROTEIN O-FUCOSYLTRANSFERASE 2"/>
    <property type="match status" value="1"/>
</dbReference>
<keyword evidence="3" id="KW-0119">Carbohydrate metabolism</keyword>
<keyword evidence="5" id="KW-1185">Reference proteome</keyword>
<evidence type="ECO:0000256" key="3">
    <source>
        <dbReference type="ARBA" id="ARBA00023277"/>
    </source>
</evidence>
<evidence type="ECO:0000256" key="1">
    <source>
        <dbReference type="ARBA" id="ARBA00022679"/>
    </source>
</evidence>
<evidence type="ECO:0000256" key="2">
    <source>
        <dbReference type="ARBA" id="ARBA00023253"/>
    </source>
</evidence>
<comment type="caution">
    <text evidence="4">The sequence shown here is derived from an EMBL/GenBank/DDBJ whole genome shotgun (WGS) entry which is preliminary data.</text>
</comment>
<dbReference type="InterPro" id="IPR045130">
    <property type="entry name" value="OFUT2-like"/>
</dbReference>
<reference evidence="4 5" key="1">
    <citation type="submission" date="2023-02" db="EMBL/GenBank/DDBJ databases">
        <title>LHISI_Scaffold_Assembly.</title>
        <authorList>
            <person name="Stuart O.P."/>
            <person name="Cleave R."/>
            <person name="Magrath M.J.L."/>
            <person name="Mikheyev A.S."/>
        </authorList>
    </citation>
    <scope>NUCLEOTIDE SEQUENCE [LARGE SCALE GENOMIC DNA]</scope>
    <source>
        <strain evidence="4">Daus_M_001</strain>
        <tissue evidence="4">Leg muscle</tissue>
    </source>
</reference>
<name>A0ABQ9GC57_9NEOP</name>